<accession>A0A3S5BXZ6</accession>
<dbReference type="EMBL" id="CAAALY010064146">
    <property type="protein sequence ID" value="VEL23816.1"/>
    <property type="molecule type" value="Genomic_DNA"/>
</dbReference>
<reference evidence="1" key="1">
    <citation type="submission" date="2018-11" db="EMBL/GenBank/DDBJ databases">
        <authorList>
            <consortium name="Pathogen Informatics"/>
        </authorList>
    </citation>
    <scope>NUCLEOTIDE SEQUENCE</scope>
</reference>
<proteinExistence type="predicted"/>
<evidence type="ECO:0000313" key="2">
    <source>
        <dbReference type="Proteomes" id="UP000784294"/>
    </source>
</evidence>
<sequence length="146" mass="16697">MPHFGVSCWLSDRLEMAMRQQVPSWRFLQTSRPLRLCVRSGGCWFQSGVCQPRRPGWLATSSIRVLGSYLGVEHRETHYNSTASDAFRNFQKTFQYKVLFTSPPARVTFSACVHRKLNKSAKENFLGQTTAVECCQLQGMITKSWA</sequence>
<gene>
    <name evidence="1" type="ORF">PXEA_LOCUS17256</name>
</gene>
<protein>
    <submittedName>
        <fullName evidence="1">Uncharacterized protein</fullName>
    </submittedName>
</protein>
<keyword evidence="2" id="KW-1185">Reference proteome</keyword>
<dbReference type="Proteomes" id="UP000784294">
    <property type="component" value="Unassembled WGS sequence"/>
</dbReference>
<name>A0A3S5BXZ6_9PLAT</name>
<organism evidence="1 2">
    <name type="scientific">Protopolystoma xenopodis</name>
    <dbReference type="NCBI Taxonomy" id="117903"/>
    <lineage>
        <taxon>Eukaryota</taxon>
        <taxon>Metazoa</taxon>
        <taxon>Spiralia</taxon>
        <taxon>Lophotrochozoa</taxon>
        <taxon>Platyhelminthes</taxon>
        <taxon>Monogenea</taxon>
        <taxon>Polyopisthocotylea</taxon>
        <taxon>Polystomatidea</taxon>
        <taxon>Polystomatidae</taxon>
        <taxon>Protopolystoma</taxon>
    </lineage>
</organism>
<dbReference type="AlphaFoldDB" id="A0A3S5BXZ6"/>
<comment type="caution">
    <text evidence="1">The sequence shown here is derived from an EMBL/GenBank/DDBJ whole genome shotgun (WGS) entry which is preliminary data.</text>
</comment>
<evidence type="ECO:0000313" key="1">
    <source>
        <dbReference type="EMBL" id="VEL23816.1"/>
    </source>
</evidence>